<dbReference type="SMART" id="SM00320">
    <property type="entry name" value="WD40"/>
    <property type="match status" value="4"/>
</dbReference>
<sequence length="269" mass="29336">MAGDGGAYRLRCSLLGHEQDVRGITRGLFPEGGFVSVSRDRTARLWTPDGLNRGFTEMHCMRGHSNFVSCVCIIPPSDLYPRGLIATGGNDHNICIFTVDNTAPLYVLKGHTNTDFITTGEDRSLRIWKQGECAQTIRLPAQSVWCCCVLDNDDIVVGASDGIIRVFTKSLERTASAEEIQAFENELSQASIDPKTGDLGDINADDLPGKEHLNDPGMRDGQTRLIKDNGKVEAYQWSVSEGRWIKIGDVVGSSGGTQQTSGKVLFEGK</sequence>
<evidence type="ECO:0000259" key="4">
    <source>
        <dbReference type="PROSITE" id="PS51394"/>
    </source>
</evidence>
<protein>
    <recommendedName>
        <fullName evidence="4">PFU domain-containing protein</fullName>
    </recommendedName>
</protein>
<dbReference type="Proteomes" id="UP000237246">
    <property type="component" value="Unassembled WGS sequence"/>
</dbReference>
<feature type="domain" description="PFU" evidence="4">
    <location>
        <begin position="236"/>
        <end position="269"/>
    </location>
</feature>
<dbReference type="Gene3D" id="2.130.10.10">
    <property type="entry name" value="YVTN repeat-like/Quinoprotein amine dehydrogenase"/>
    <property type="match status" value="1"/>
</dbReference>
<dbReference type="InterPro" id="IPR015943">
    <property type="entry name" value="WD40/YVTN_repeat-like_dom_sf"/>
</dbReference>
<reference evidence="5 6" key="1">
    <citation type="submission" date="2018-01" db="EMBL/GenBank/DDBJ databases">
        <title>Comparison of the Chinese Bamboo Partridge and Red Junglefowl genome sequences highlights the importance of demography in genome evolution.</title>
        <authorList>
            <person name="Tiley G.P."/>
            <person name="Kimball R.T."/>
            <person name="Braun E.L."/>
            <person name="Burleigh J.G."/>
        </authorList>
    </citation>
    <scope>NUCLEOTIDE SEQUENCE [LARGE SCALE GENOMIC DNA]</scope>
    <source>
        <strain evidence="5">RTK389</strain>
        <tissue evidence="5">Blood</tissue>
    </source>
</reference>
<dbReference type="PROSITE" id="PS51394">
    <property type="entry name" value="PFU"/>
    <property type="match status" value="1"/>
</dbReference>
<dbReference type="InterPro" id="IPR001680">
    <property type="entry name" value="WD40_rpt"/>
</dbReference>
<evidence type="ECO:0000256" key="3">
    <source>
        <dbReference type="ARBA" id="ARBA00022737"/>
    </source>
</evidence>
<dbReference type="SUPFAM" id="SSF50978">
    <property type="entry name" value="WD40 repeat-like"/>
    <property type="match status" value="1"/>
</dbReference>
<gene>
    <name evidence="5" type="ORF">CIB84_003364</name>
</gene>
<dbReference type="InterPro" id="IPR036322">
    <property type="entry name" value="WD40_repeat_dom_sf"/>
</dbReference>
<dbReference type="GO" id="GO:0005737">
    <property type="term" value="C:cytoplasm"/>
    <property type="evidence" value="ECO:0007669"/>
    <property type="project" value="TreeGrafter"/>
</dbReference>
<dbReference type="GO" id="GO:0043130">
    <property type="term" value="F:ubiquitin binding"/>
    <property type="evidence" value="ECO:0007669"/>
    <property type="project" value="TreeGrafter"/>
</dbReference>
<evidence type="ECO:0000313" key="5">
    <source>
        <dbReference type="EMBL" id="POI32884.1"/>
    </source>
</evidence>
<evidence type="ECO:0000256" key="2">
    <source>
        <dbReference type="ARBA" id="ARBA00022574"/>
    </source>
</evidence>
<dbReference type="GO" id="GO:0005634">
    <property type="term" value="C:nucleus"/>
    <property type="evidence" value="ECO:0007669"/>
    <property type="project" value="TreeGrafter"/>
</dbReference>
<dbReference type="GO" id="GO:0010992">
    <property type="term" value="P:ubiquitin recycling"/>
    <property type="evidence" value="ECO:0007669"/>
    <property type="project" value="TreeGrafter"/>
</dbReference>
<keyword evidence="6" id="KW-1185">Reference proteome</keyword>
<dbReference type="Pfam" id="PF09070">
    <property type="entry name" value="PFU"/>
    <property type="match status" value="1"/>
</dbReference>
<keyword evidence="2" id="KW-0853">WD repeat</keyword>
<keyword evidence="1" id="KW-0963">Cytoplasm</keyword>
<evidence type="ECO:0000313" key="6">
    <source>
        <dbReference type="Proteomes" id="UP000237246"/>
    </source>
</evidence>
<evidence type="ECO:0000256" key="1">
    <source>
        <dbReference type="ARBA" id="ARBA00022490"/>
    </source>
</evidence>
<keyword evidence="3" id="KW-0677">Repeat</keyword>
<name>A0A2P4T967_BAMTH</name>
<dbReference type="PANTHER" id="PTHR19849">
    <property type="entry name" value="PHOSPHOLIPASE A-2-ACTIVATING PROTEIN"/>
    <property type="match status" value="1"/>
</dbReference>
<dbReference type="OrthoDB" id="10265988at2759"/>
<comment type="caution">
    <text evidence="5">The sequence shown here is derived from an EMBL/GenBank/DDBJ whole genome shotgun (WGS) entry which is preliminary data.</text>
</comment>
<dbReference type="EMBL" id="PPHD01004719">
    <property type="protein sequence ID" value="POI32884.1"/>
    <property type="molecule type" value="Genomic_DNA"/>
</dbReference>
<dbReference type="AlphaFoldDB" id="A0A2P4T967"/>
<dbReference type="PANTHER" id="PTHR19849:SF0">
    <property type="entry name" value="PHOSPHOLIPASE A-2-ACTIVATING PROTEIN"/>
    <property type="match status" value="1"/>
</dbReference>
<dbReference type="InterPro" id="IPR015155">
    <property type="entry name" value="PFU"/>
</dbReference>
<accession>A0A2P4T967</accession>
<organism evidence="5 6">
    <name type="scientific">Bambusicola thoracicus</name>
    <name type="common">Chinese bamboo-partridge</name>
    <name type="synonym">Perdix thoracica</name>
    <dbReference type="NCBI Taxonomy" id="9083"/>
    <lineage>
        <taxon>Eukaryota</taxon>
        <taxon>Metazoa</taxon>
        <taxon>Chordata</taxon>
        <taxon>Craniata</taxon>
        <taxon>Vertebrata</taxon>
        <taxon>Euteleostomi</taxon>
        <taxon>Archelosauria</taxon>
        <taxon>Archosauria</taxon>
        <taxon>Dinosauria</taxon>
        <taxon>Saurischia</taxon>
        <taxon>Theropoda</taxon>
        <taxon>Coelurosauria</taxon>
        <taxon>Aves</taxon>
        <taxon>Neognathae</taxon>
        <taxon>Galloanserae</taxon>
        <taxon>Galliformes</taxon>
        <taxon>Phasianidae</taxon>
        <taxon>Perdicinae</taxon>
        <taxon>Bambusicola</taxon>
    </lineage>
</organism>
<dbReference type="Pfam" id="PF00400">
    <property type="entry name" value="WD40"/>
    <property type="match status" value="3"/>
</dbReference>
<feature type="non-terminal residue" evidence="5">
    <location>
        <position position="269"/>
    </location>
</feature>
<proteinExistence type="predicted"/>
<dbReference type="GO" id="GO:0043161">
    <property type="term" value="P:proteasome-mediated ubiquitin-dependent protein catabolic process"/>
    <property type="evidence" value="ECO:0007669"/>
    <property type="project" value="TreeGrafter"/>
</dbReference>